<dbReference type="OrthoDB" id="1139121at2"/>
<organism evidence="1 2">
    <name type="scientific">Gramella jeungdoensis</name>
    <dbReference type="NCBI Taxonomy" id="708091"/>
    <lineage>
        <taxon>Bacteria</taxon>
        <taxon>Pseudomonadati</taxon>
        <taxon>Bacteroidota</taxon>
        <taxon>Flavobacteriia</taxon>
        <taxon>Flavobacteriales</taxon>
        <taxon>Flavobacteriaceae</taxon>
        <taxon>Christiangramia</taxon>
    </lineage>
</organism>
<sequence length="146" mass="17187">MTTILKSKKSGSSNNKSIEEFHEDSKTWLSEIDFISYEIQFLKHLLSAKYIDFLDAGLYERIKEVTKEIFEKKNDCVSLKEKVLNHEVKISDLVDRADKSKENFLETHNSLALKINKFISSYKYLKMQIFEIVENTLEKNKQKKLT</sequence>
<name>A0A4Y8AWF5_9FLAO</name>
<dbReference type="Proteomes" id="UP000298517">
    <property type="component" value="Unassembled WGS sequence"/>
</dbReference>
<reference evidence="1 2" key="1">
    <citation type="journal article" date="2011" name="J. Microbiol.">
        <title>Gramella jeungdoensis sp. nov., isolated from a solar saltern in Korea.</title>
        <authorList>
            <person name="Joung Y."/>
            <person name="Kim H."/>
            <person name="Jang T."/>
            <person name="Ahn T.S."/>
            <person name="Joh K."/>
        </authorList>
    </citation>
    <scope>NUCLEOTIDE SEQUENCE [LARGE SCALE GENOMIC DNA]</scope>
    <source>
        <strain evidence="1 2">KCTC 23123</strain>
    </source>
</reference>
<protein>
    <submittedName>
        <fullName evidence="1">Uncharacterized protein</fullName>
    </submittedName>
</protein>
<accession>A0A4Y8AWF5</accession>
<dbReference type="EMBL" id="SNQI01000001">
    <property type="protein sequence ID" value="TEW76338.1"/>
    <property type="molecule type" value="Genomic_DNA"/>
</dbReference>
<evidence type="ECO:0000313" key="2">
    <source>
        <dbReference type="Proteomes" id="UP000298517"/>
    </source>
</evidence>
<evidence type="ECO:0000313" key="1">
    <source>
        <dbReference type="EMBL" id="TEW76338.1"/>
    </source>
</evidence>
<dbReference type="AlphaFoldDB" id="A0A4Y8AWF5"/>
<comment type="caution">
    <text evidence="1">The sequence shown here is derived from an EMBL/GenBank/DDBJ whole genome shotgun (WGS) entry which is preliminary data.</text>
</comment>
<keyword evidence="2" id="KW-1185">Reference proteome</keyword>
<gene>
    <name evidence="1" type="ORF">E2488_00365</name>
</gene>
<proteinExistence type="predicted"/>
<dbReference type="RefSeq" id="WP_134246353.1">
    <property type="nucleotide sequence ID" value="NZ_SNQI01000001.1"/>
</dbReference>